<dbReference type="InterPro" id="IPR024571">
    <property type="entry name" value="ERAP1-like_C_dom"/>
</dbReference>
<evidence type="ECO:0000256" key="3">
    <source>
        <dbReference type="ARBA" id="ARBA00010136"/>
    </source>
</evidence>
<evidence type="ECO:0000256" key="9">
    <source>
        <dbReference type="ARBA" id="ARBA00022801"/>
    </source>
</evidence>
<feature type="domain" description="Aminopeptidase N-like N-terminal" evidence="16">
    <location>
        <begin position="104"/>
        <end position="182"/>
    </location>
</feature>
<dbReference type="InterPro" id="IPR050344">
    <property type="entry name" value="Peptidase_M1_aminopeptidases"/>
</dbReference>
<evidence type="ECO:0000256" key="12">
    <source>
        <dbReference type="ARBA" id="ARBA00029811"/>
    </source>
</evidence>
<evidence type="ECO:0000256" key="8">
    <source>
        <dbReference type="ARBA" id="ARBA00022723"/>
    </source>
</evidence>
<dbReference type="NCBIfam" id="TIGR02412">
    <property type="entry name" value="pepN_strep_liv"/>
    <property type="match status" value="1"/>
</dbReference>
<dbReference type="PANTHER" id="PTHR11533:SF174">
    <property type="entry name" value="PUROMYCIN-SENSITIVE AMINOPEPTIDASE-RELATED"/>
    <property type="match status" value="1"/>
</dbReference>
<dbReference type="SUPFAM" id="SSF63737">
    <property type="entry name" value="Leukotriene A4 hydrolase N-terminal domain"/>
    <property type="match status" value="1"/>
</dbReference>
<keyword evidence="9" id="KW-0378">Hydrolase</keyword>
<dbReference type="SUPFAM" id="SSF55486">
    <property type="entry name" value="Metalloproteases ('zincins'), catalytic domain"/>
    <property type="match status" value="1"/>
</dbReference>
<evidence type="ECO:0000313" key="17">
    <source>
        <dbReference type="EMBL" id="KRV49208.1"/>
    </source>
</evidence>
<accession>A0A0T6LT71</accession>
<keyword evidence="18" id="KW-1185">Reference proteome</keyword>
<dbReference type="GO" id="GO:0005615">
    <property type="term" value="C:extracellular space"/>
    <property type="evidence" value="ECO:0007669"/>
    <property type="project" value="TreeGrafter"/>
</dbReference>
<comment type="caution">
    <text evidence="17">The sequence shown here is derived from an EMBL/GenBank/DDBJ whole genome shotgun (WGS) entry which is preliminary data.</text>
</comment>
<keyword evidence="7" id="KW-0645">Protease</keyword>
<dbReference type="GO" id="GO:0043171">
    <property type="term" value="P:peptide catabolic process"/>
    <property type="evidence" value="ECO:0007669"/>
    <property type="project" value="TreeGrafter"/>
</dbReference>
<protein>
    <recommendedName>
        <fullName evidence="5">Aminopeptidase N</fullName>
        <ecNumber evidence="4">3.4.11.2</ecNumber>
    </recommendedName>
    <alternativeName>
        <fullName evidence="12">Alanine aminopeptidase</fullName>
    </alternativeName>
    <alternativeName>
        <fullName evidence="13">Lysyl aminopeptidase</fullName>
    </alternativeName>
</protein>
<evidence type="ECO:0000259" key="14">
    <source>
        <dbReference type="Pfam" id="PF01433"/>
    </source>
</evidence>
<evidence type="ECO:0000256" key="6">
    <source>
        <dbReference type="ARBA" id="ARBA00022438"/>
    </source>
</evidence>
<evidence type="ECO:0000256" key="7">
    <source>
        <dbReference type="ARBA" id="ARBA00022670"/>
    </source>
</evidence>
<dbReference type="RefSeq" id="WP_018382752.1">
    <property type="nucleotide sequence ID" value="NZ_LLZU01000013.1"/>
</dbReference>
<dbReference type="Proteomes" id="UP000050867">
    <property type="component" value="Unassembled WGS sequence"/>
</dbReference>
<feature type="domain" description="Peptidase M1 membrane alanine aminopeptidase" evidence="14">
    <location>
        <begin position="222"/>
        <end position="436"/>
    </location>
</feature>
<dbReference type="FunFam" id="2.60.40.1730:FF:000010">
    <property type="entry name" value="Putative aminopeptidase N"/>
    <property type="match status" value="1"/>
</dbReference>
<dbReference type="Pfam" id="PF11838">
    <property type="entry name" value="ERAP1_C"/>
    <property type="match status" value="1"/>
</dbReference>
<evidence type="ECO:0000313" key="18">
    <source>
        <dbReference type="Proteomes" id="UP000050867"/>
    </source>
</evidence>
<dbReference type="FunFam" id="1.10.390.10:FF:000004">
    <property type="entry name" value="Aminopeptidase N"/>
    <property type="match status" value="1"/>
</dbReference>
<proteinExistence type="inferred from homology"/>
<gene>
    <name evidence="17" type="ORF">AQ490_03080</name>
</gene>
<reference evidence="17 18" key="1">
    <citation type="submission" date="2015-10" db="EMBL/GenBank/DDBJ databases">
        <title>Draft genome sequence of pyrrolomycin-producing Streptomyces vitaminophilus.</title>
        <authorList>
            <person name="Graham D.E."/>
            <person name="Mahan K.M."/>
            <person name="Klingeman D.M."/>
            <person name="Hettich R.L."/>
            <person name="Parry R.J."/>
        </authorList>
    </citation>
    <scope>NUCLEOTIDE SEQUENCE [LARGE SCALE GENOMIC DNA]</scope>
    <source>
        <strain evidence="17 18">ATCC 31673</strain>
    </source>
</reference>
<dbReference type="InterPro" id="IPR027268">
    <property type="entry name" value="Peptidase_M4/M1_CTD_sf"/>
</dbReference>
<organism evidence="17 18">
    <name type="scientific">Wenjunlia vitaminophila</name>
    <name type="common">Streptomyces vitaminophilus</name>
    <dbReference type="NCBI Taxonomy" id="76728"/>
    <lineage>
        <taxon>Bacteria</taxon>
        <taxon>Bacillati</taxon>
        <taxon>Actinomycetota</taxon>
        <taxon>Actinomycetes</taxon>
        <taxon>Kitasatosporales</taxon>
        <taxon>Streptomycetaceae</taxon>
        <taxon>Wenjunlia</taxon>
    </lineage>
</organism>
<evidence type="ECO:0000256" key="5">
    <source>
        <dbReference type="ARBA" id="ARBA00015611"/>
    </source>
</evidence>
<dbReference type="EC" id="3.4.11.2" evidence="4"/>
<dbReference type="GO" id="GO:0070006">
    <property type="term" value="F:metalloaminopeptidase activity"/>
    <property type="evidence" value="ECO:0007669"/>
    <property type="project" value="TreeGrafter"/>
</dbReference>
<evidence type="ECO:0000256" key="13">
    <source>
        <dbReference type="ARBA" id="ARBA00031533"/>
    </source>
</evidence>
<evidence type="ECO:0000259" key="16">
    <source>
        <dbReference type="Pfam" id="PF17900"/>
    </source>
</evidence>
<dbReference type="GO" id="GO:0016020">
    <property type="term" value="C:membrane"/>
    <property type="evidence" value="ECO:0007669"/>
    <property type="project" value="TreeGrafter"/>
</dbReference>
<evidence type="ECO:0000259" key="15">
    <source>
        <dbReference type="Pfam" id="PF11838"/>
    </source>
</evidence>
<dbReference type="CDD" id="cd09602">
    <property type="entry name" value="M1_APN"/>
    <property type="match status" value="1"/>
</dbReference>
<keyword evidence="8" id="KW-0479">Metal-binding</keyword>
<dbReference type="Gene3D" id="2.60.40.1730">
    <property type="entry name" value="tricorn interacting facor f3 domain"/>
    <property type="match status" value="1"/>
</dbReference>
<evidence type="ECO:0000256" key="11">
    <source>
        <dbReference type="ARBA" id="ARBA00023049"/>
    </source>
</evidence>
<dbReference type="GO" id="GO:0008270">
    <property type="term" value="F:zinc ion binding"/>
    <property type="evidence" value="ECO:0007669"/>
    <property type="project" value="InterPro"/>
</dbReference>
<dbReference type="Pfam" id="PF01433">
    <property type="entry name" value="Peptidase_M1"/>
    <property type="match status" value="1"/>
</dbReference>
<evidence type="ECO:0000256" key="2">
    <source>
        <dbReference type="ARBA" id="ARBA00001947"/>
    </source>
</evidence>
<dbReference type="AlphaFoldDB" id="A0A0T6LT71"/>
<dbReference type="GO" id="GO:0006508">
    <property type="term" value="P:proteolysis"/>
    <property type="evidence" value="ECO:0007669"/>
    <property type="project" value="UniProtKB-KW"/>
</dbReference>
<keyword evidence="6 17" id="KW-0031">Aminopeptidase</keyword>
<dbReference type="PRINTS" id="PR00756">
    <property type="entry name" value="ALADIPTASE"/>
</dbReference>
<comment type="catalytic activity">
    <reaction evidence="1">
        <text>Release of an N-terminal amino acid, Xaa-|-Yaa- from a peptide, amide or arylamide. Xaa is preferably Ala, but may be most amino acids including Pro (slow action). When a terminal hydrophobic residue is followed by a prolyl residue, the two may be released as an intact Xaa-Pro dipeptide.</text>
        <dbReference type="EC" id="3.4.11.2"/>
    </reaction>
</comment>
<dbReference type="GO" id="GO:0016285">
    <property type="term" value="F:alanyl aminopeptidase activity"/>
    <property type="evidence" value="ECO:0007669"/>
    <property type="project" value="UniProtKB-EC"/>
</dbReference>
<dbReference type="eggNOG" id="COG0308">
    <property type="taxonomic scope" value="Bacteria"/>
</dbReference>
<dbReference type="InterPro" id="IPR001930">
    <property type="entry name" value="Peptidase_M1"/>
</dbReference>
<comment type="cofactor">
    <cofactor evidence="2">
        <name>Zn(2+)</name>
        <dbReference type="ChEBI" id="CHEBI:29105"/>
    </cofactor>
</comment>
<dbReference type="Gene3D" id="1.10.390.10">
    <property type="entry name" value="Neutral Protease Domain 2"/>
    <property type="match status" value="1"/>
</dbReference>
<dbReference type="InterPro" id="IPR045357">
    <property type="entry name" value="Aminopeptidase_N-like_N"/>
</dbReference>
<evidence type="ECO:0000256" key="10">
    <source>
        <dbReference type="ARBA" id="ARBA00022833"/>
    </source>
</evidence>
<dbReference type="STRING" id="76728.AQ490_03080"/>
<sequence length="824" mass="91182">MPALTRTEAEARARLLDVLSYSIDLDLTRGDVVFGCTTSVRFSCTEPGADTFVEIKPHTLHRAVLNGRELAPSALRDNRLVLEGLAAENELVVEADMEYSRTGEGMHRFTDPIDGEAYLYSQGALDDAQRVFPAFDQPDLKATFEIAVTAPRHWTVLSNSTGERTEPGRWRFPPTPRISTYLAVVVAGPYHSISAEHDGIPLGLHCRRSLARYLEDDAEELLDITRRCLDHYHRIFDERYPFDSYDQAFVPELNFGAMENPGCVTFRDDFVFRSAVTDAQREERAIVVAHEMAHMWFGDLVTMRWWDDLWLNESFAEYMGHQVTAEVTRYTDTWAGFGARRKAWGYDSDQRASTHPVAPERVEDTAEATQNVDGISYAKGASAVRQLVAWVGEEAFLAGLNEYFARHRYANATLADFLDAINVASGRDVHDWARRWLRTTGVDTLHAEPEGQELARPHRIAVGLYDRPEPGAALVPRERLLLDVPPGPQGPLALPTPRPDLVLLNDGDLTYAKVRLSPSSWRTATECLGSVPDPVSRAVLWNTARDLVRDGELPAGAFIDLVAGQLPDEPVVAITEAVLEFARQQVADRYLPGEERAGALTVLSEVCRRILRRTEDGSDPGLRLTAVRGLISCAQGPRACAEVADWLDADEVPGGPGLDPALRWQATLRLCVLGEAGEKEIIAELGRDPSATGREGAARCRAALPAADAKAAAWEALFHDDTQSNYLMTALAQGFWQPEQGELLAPWVPRYFPEAVAATRRRGGAIGRILSRYAFPEHAVDPGVLRTGEECLAAEDLPPSLRRGLADQLDDLRRALRARRSAEG</sequence>
<evidence type="ECO:0000256" key="4">
    <source>
        <dbReference type="ARBA" id="ARBA00012564"/>
    </source>
</evidence>
<dbReference type="OrthoDB" id="100605at2"/>
<dbReference type="Pfam" id="PF17900">
    <property type="entry name" value="Peptidase_M1_N"/>
    <property type="match status" value="1"/>
</dbReference>
<dbReference type="InterPro" id="IPR014782">
    <property type="entry name" value="Peptidase_M1_dom"/>
</dbReference>
<dbReference type="EMBL" id="LLZU01000013">
    <property type="protein sequence ID" value="KRV49208.1"/>
    <property type="molecule type" value="Genomic_DNA"/>
</dbReference>
<dbReference type="InterPro" id="IPR012778">
    <property type="entry name" value="Pept_M1_aminopeptidase"/>
</dbReference>
<dbReference type="PANTHER" id="PTHR11533">
    <property type="entry name" value="PROTEASE M1 ZINC METALLOPROTEASE"/>
    <property type="match status" value="1"/>
</dbReference>
<keyword evidence="11" id="KW-0482">Metalloprotease</keyword>
<dbReference type="GO" id="GO:0042277">
    <property type="term" value="F:peptide binding"/>
    <property type="evidence" value="ECO:0007669"/>
    <property type="project" value="TreeGrafter"/>
</dbReference>
<dbReference type="InterPro" id="IPR042097">
    <property type="entry name" value="Aminopeptidase_N-like_N_sf"/>
</dbReference>
<dbReference type="GO" id="GO:0005737">
    <property type="term" value="C:cytoplasm"/>
    <property type="evidence" value="ECO:0007669"/>
    <property type="project" value="TreeGrafter"/>
</dbReference>
<name>A0A0T6LT71_WENVI</name>
<comment type="similarity">
    <text evidence="3">Belongs to the peptidase M1 family.</text>
</comment>
<evidence type="ECO:0000256" key="1">
    <source>
        <dbReference type="ARBA" id="ARBA00000098"/>
    </source>
</evidence>
<feature type="domain" description="ERAP1-like C-terminal" evidence="15">
    <location>
        <begin position="501"/>
        <end position="814"/>
    </location>
</feature>
<keyword evidence="10" id="KW-0862">Zinc</keyword>